<accession>A0A6J6A7C6</accession>
<evidence type="ECO:0000313" key="7">
    <source>
        <dbReference type="EMBL" id="CAB4935406.1"/>
    </source>
</evidence>
<evidence type="ECO:0000313" key="4">
    <source>
        <dbReference type="EMBL" id="CAB4723905.1"/>
    </source>
</evidence>
<dbReference type="InterPro" id="IPR036661">
    <property type="entry name" value="Luciferase-like_sf"/>
</dbReference>
<dbReference type="EMBL" id="CAFAAV010000101">
    <property type="protein sequence ID" value="CAB4821529.1"/>
    <property type="molecule type" value="Genomic_DNA"/>
</dbReference>
<dbReference type="PANTHER" id="PTHR43244:SF1">
    <property type="entry name" value="5,10-METHYLENETETRAHYDROMETHANOPTERIN REDUCTASE"/>
    <property type="match status" value="1"/>
</dbReference>
<dbReference type="PANTHER" id="PTHR43244">
    <property type="match status" value="1"/>
</dbReference>
<dbReference type="SUPFAM" id="SSF51679">
    <property type="entry name" value="Bacterial luciferase-like"/>
    <property type="match status" value="1"/>
</dbReference>
<dbReference type="InterPro" id="IPR022378">
    <property type="entry name" value="F420_OxRdatse_MSMEG2249_pred"/>
</dbReference>
<dbReference type="NCBIfam" id="TIGR03857">
    <property type="entry name" value="F420_MSMEG_2249"/>
    <property type="match status" value="1"/>
</dbReference>
<sequence>MAATARTPGTPNPLDRLGAYVLPGRVADPRAAVGQATTAEHLGLGTIWISERYGTKDLGVLGGAIAQATSHAKIASGISHFAFRHPLALASMAMTMQSLSGERFMFGVGRSTAPMWKAVGLPAMTNQVLVDFAEMFRTLCKGGKVRYDGPAGKFPSLRLGDLPDVAPPPILLAGIGPKTLDLAGTHFDGTILHPMLTTEAVSRAATRVRAAAEAAGRDPESVKVYATVVTAPDLTAAQEAAVVGGRAVTYYQIPEFGELLAGVNGFDPAELTKLRAHPMLEGLRGAADTAFTKDQLAEVAASLPRHWLEDGTATGSAATCARRLQEYLDAGADELVIHGAVPDLLGPTLQHFVDR</sequence>
<dbReference type="EMBL" id="CAESGF010000009">
    <property type="protein sequence ID" value="CAB4364053.1"/>
    <property type="molecule type" value="Genomic_DNA"/>
</dbReference>
<organism evidence="3">
    <name type="scientific">freshwater metagenome</name>
    <dbReference type="NCBI Taxonomy" id="449393"/>
    <lineage>
        <taxon>unclassified sequences</taxon>
        <taxon>metagenomes</taxon>
        <taxon>ecological metagenomes</taxon>
    </lineage>
</organism>
<evidence type="ECO:0000259" key="2">
    <source>
        <dbReference type="Pfam" id="PF00296"/>
    </source>
</evidence>
<evidence type="ECO:0000313" key="3">
    <source>
        <dbReference type="EMBL" id="CAB4364053.1"/>
    </source>
</evidence>
<evidence type="ECO:0000313" key="6">
    <source>
        <dbReference type="EMBL" id="CAB4853231.1"/>
    </source>
</evidence>
<keyword evidence="1" id="KW-0560">Oxidoreductase</keyword>
<gene>
    <name evidence="4" type="ORF">UFOPK2656_01623</name>
    <name evidence="5" type="ORF">UFOPK3099_01410</name>
    <name evidence="6" type="ORF">UFOPK3267_02756</name>
    <name evidence="7" type="ORF">UFOPK3651_01765</name>
    <name evidence="8" type="ORF">UFOPK3931_01483</name>
    <name evidence="3" type="ORF">UFOPK4189_01822</name>
</gene>
<dbReference type="InterPro" id="IPR050564">
    <property type="entry name" value="F420-G6PD/mer"/>
</dbReference>
<name>A0A6J6A7C6_9ZZZZ</name>
<evidence type="ECO:0000313" key="8">
    <source>
        <dbReference type="EMBL" id="CAB4991204.1"/>
    </source>
</evidence>
<dbReference type="EMBL" id="CAFBMT010000009">
    <property type="protein sequence ID" value="CAB4935406.1"/>
    <property type="molecule type" value="Genomic_DNA"/>
</dbReference>
<dbReference type="AlphaFoldDB" id="A0A6J6A7C6"/>
<dbReference type="Pfam" id="PF00296">
    <property type="entry name" value="Bac_luciferase"/>
    <property type="match status" value="1"/>
</dbReference>
<dbReference type="EMBL" id="CAEZYF010000009">
    <property type="protein sequence ID" value="CAB4723905.1"/>
    <property type="molecule type" value="Genomic_DNA"/>
</dbReference>
<dbReference type="GO" id="GO:0016705">
    <property type="term" value="F:oxidoreductase activity, acting on paired donors, with incorporation or reduction of molecular oxygen"/>
    <property type="evidence" value="ECO:0007669"/>
    <property type="project" value="InterPro"/>
</dbReference>
<dbReference type="EMBL" id="CAFBIY010000220">
    <property type="protein sequence ID" value="CAB4853231.1"/>
    <property type="molecule type" value="Genomic_DNA"/>
</dbReference>
<evidence type="ECO:0000313" key="5">
    <source>
        <dbReference type="EMBL" id="CAB4821529.1"/>
    </source>
</evidence>
<dbReference type="EMBL" id="CAFBOL010000035">
    <property type="protein sequence ID" value="CAB4991204.1"/>
    <property type="molecule type" value="Genomic_DNA"/>
</dbReference>
<feature type="domain" description="Luciferase-like" evidence="2">
    <location>
        <begin position="25"/>
        <end position="334"/>
    </location>
</feature>
<reference evidence="3" key="1">
    <citation type="submission" date="2020-05" db="EMBL/GenBank/DDBJ databases">
        <authorList>
            <person name="Chiriac C."/>
            <person name="Salcher M."/>
            <person name="Ghai R."/>
            <person name="Kavagutti S V."/>
        </authorList>
    </citation>
    <scope>NUCLEOTIDE SEQUENCE</scope>
</reference>
<proteinExistence type="predicted"/>
<dbReference type="Gene3D" id="3.20.20.30">
    <property type="entry name" value="Luciferase-like domain"/>
    <property type="match status" value="1"/>
</dbReference>
<evidence type="ECO:0000256" key="1">
    <source>
        <dbReference type="ARBA" id="ARBA00023002"/>
    </source>
</evidence>
<dbReference type="InterPro" id="IPR011251">
    <property type="entry name" value="Luciferase-like_dom"/>
</dbReference>
<protein>
    <submittedName>
        <fullName evidence="3">Unannotated protein</fullName>
    </submittedName>
</protein>